<dbReference type="OrthoDB" id="7827015at2"/>
<evidence type="ECO:0000313" key="1">
    <source>
        <dbReference type="EMBL" id="AMY71920.1"/>
    </source>
</evidence>
<dbReference type="KEGG" id="daa:AKL17_4710"/>
<dbReference type="EMBL" id="CP012661">
    <property type="protein sequence ID" value="AMY71920.1"/>
    <property type="molecule type" value="Genomic_DNA"/>
</dbReference>
<organism evidence="1 2">
    <name type="scientific">Frigidibacter mobilis</name>
    <dbReference type="NCBI Taxonomy" id="1335048"/>
    <lineage>
        <taxon>Bacteria</taxon>
        <taxon>Pseudomonadati</taxon>
        <taxon>Pseudomonadota</taxon>
        <taxon>Alphaproteobacteria</taxon>
        <taxon>Rhodobacterales</taxon>
        <taxon>Paracoccaceae</taxon>
        <taxon>Frigidibacter</taxon>
    </lineage>
</organism>
<keyword evidence="2" id="KW-1185">Reference proteome</keyword>
<gene>
    <name evidence="1" type="ORF">AKL17_4710</name>
</gene>
<sequence length="257" mass="29600">MSEQIESLFDRLMHRRVLRRWGRAATEAEAIDLDSLRALRGRARQIRRELDRLLHVAEGRLTLPLIGSNAIRTPLGTDWSWRPELWSGPVNPAGHAAVETRTQMGGGLTVFHDCRESELTLRQIRNTREADLAPFGLRMDVFHFDGSFLSLAIDLPDEAVQGLKLRHLVRLETVIETEKPVEIFARLNVRHGPNTEQVVRELPLHDPQVMAEFDLAYTKLNEKRVERAWVDLIFEGPQQNQIVLRDITFSRRPRAEL</sequence>
<dbReference type="AlphaFoldDB" id="A0A159ZAK7"/>
<accession>A0A159ZAK7</accession>
<dbReference type="Proteomes" id="UP000076128">
    <property type="component" value="Chromosome"/>
</dbReference>
<protein>
    <submittedName>
        <fullName evidence="1">Uncharacterized protein</fullName>
    </submittedName>
</protein>
<proteinExistence type="predicted"/>
<dbReference type="STRING" id="1335048.AKL17_4710"/>
<dbReference type="PATRIC" id="fig|1335048.3.peg.4890"/>
<name>A0A159ZAK7_9RHOB</name>
<reference evidence="1 2" key="1">
    <citation type="submission" date="2015-09" db="EMBL/GenBank/DDBJ databases">
        <title>Complete genome sequence of Defluviimonas alba cai42t isolated from an oilfield in Xinjiang.</title>
        <authorList>
            <person name="Geng S."/>
            <person name="Pan X."/>
            <person name="Wu X."/>
        </authorList>
    </citation>
    <scope>NUCLEOTIDE SEQUENCE [LARGE SCALE GENOMIC DNA]</scope>
    <source>
        <strain evidence="2">cai42</strain>
    </source>
</reference>
<evidence type="ECO:0000313" key="2">
    <source>
        <dbReference type="Proteomes" id="UP000076128"/>
    </source>
</evidence>
<dbReference type="InterPro" id="IPR045514">
    <property type="entry name" value="DUF6478"/>
</dbReference>
<dbReference type="RefSeq" id="WP_066817812.1">
    <property type="nucleotide sequence ID" value="NZ_CP012661.1"/>
</dbReference>
<dbReference type="Pfam" id="PF20086">
    <property type="entry name" value="DUF6478"/>
    <property type="match status" value="1"/>
</dbReference>